<protein>
    <submittedName>
        <fullName evidence="1">Uncharacterized protein</fullName>
    </submittedName>
</protein>
<evidence type="ECO:0000313" key="2">
    <source>
        <dbReference type="Proteomes" id="UP000701853"/>
    </source>
</evidence>
<gene>
    <name evidence="1" type="ORF">CXB51_035071</name>
</gene>
<name>A0A8J6CHX8_9ROSI</name>
<proteinExistence type="predicted"/>
<comment type="caution">
    <text evidence="1">The sequence shown here is derived from an EMBL/GenBank/DDBJ whole genome shotgun (WGS) entry which is preliminary data.</text>
</comment>
<evidence type="ECO:0000313" key="1">
    <source>
        <dbReference type="EMBL" id="KAG8473124.1"/>
    </source>
</evidence>
<dbReference type="EMBL" id="JAHUZN010000013">
    <property type="protein sequence ID" value="KAG8473124.1"/>
    <property type="molecule type" value="Genomic_DNA"/>
</dbReference>
<dbReference type="Proteomes" id="UP000701853">
    <property type="component" value="Chromosome 13"/>
</dbReference>
<accession>A0A8J6CHX8</accession>
<dbReference type="AlphaFoldDB" id="A0A8J6CHX8"/>
<keyword evidence="2" id="KW-1185">Reference proteome</keyword>
<reference evidence="1 2" key="1">
    <citation type="journal article" date="2021" name="bioRxiv">
        <title>The Gossypium anomalum genome as a resource for cotton improvement and evolutionary analysis of hybrid incompatibility.</title>
        <authorList>
            <person name="Grover C.E."/>
            <person name="Yuan D."/>
            <person name="Arick M.A."/>
            <person name="Miller E.R."/>
            <person name="Hu G."/>
            <person name="Peterson D.G."/>
            <person name="Wendel J.F."/>
            <person name="Udall J.A."/>
        </authorList>
    </citation>
    <scope>NUCLEOTIDE SEQUENCE [LARGE SCALE GENOMIC DNA]</scope>
    <source>
        <strain evidence="1">JFW-Udall</strain>
        <tissue evidence="1">Leaf</tissue>
    </source>
</reference>
<sequence length="67" mass="8005">MFDFRSTFIQSIMSTVPLVCNIRYNLVILMNTIYIISKHVTISKHQSITLAINYTIKYHNYEYRQSQ</sequence>
<organism evidence="1 2">
    <name type="scientific">Gossypium anomalum</name>
    <dbReference type="NCBI Taxonomy" id="47600"/>
    <lineage>
        <taxon>Eukaryota</taxon>
        <taxon>Viridiplantae</taxon>
        <taxon>Streptophyta</taxon>
        <taxon>Embryophyta</taxon>
        <taxon>Tracheophyta</taxon>
        <taxon>Spermatophyta</taxon>
        <taxon>Magnoliopsida</taxon>
        <taxon>eudicotyledons</taxon>
        <taxon>Gunneridae</taxon>
        <taxon>Pentapetalae</taxon>
        <taxon>rosids</taxon>
        <taxon>malvids</taxon>
        <taxon>Malvales</taxon>
        <taxon>Malvaceae</taxon>
        <taxon>Malvoideae</taxon>
        <taxon>Gossypium</taxon>
    </lineage>
</organism>